<reference evidence="3" key="1">
    <citation type="submission" date="2022-11" db="UniProtKB">
        <authorList>
            <consortium name="WormBaseParasite"/>
        </authorList>
    </citation>
    <scope>IDENTIFICATION</scope>
</reference>
<dbReference type="WBParaSite" id="nRc.2.0.1.t10023-RA">
    <property type="protein sequence ID" value="nRc.2.0.1.t10023-RA"/>
    <property type="gene ID" value="nRc.2.0.1.g10023"/>
</dbReference>
<sequence length="242" mass="28589">MTLVGKNMSDLRKQMPGRKFKLRTVVHVAHESLESVYMIDWGLCRRYLNDQGEVHRPRVKAPFRGTPRYSSVRTLYDLEQCRTDDIWSWFLCLIVFTTGRLPWDDEQGPDDPEEYLLWLAKIKTVYMRNGPKISRNCPNGYDDIYRLLSSASYYDRPNYERFHIILNYGDGEMCEGFYSVEKQLDGRCTYETAITTMLLPRPTNIAQSSMVPRLLEQPPQLPPHTELLLEQLIQRYDRDYEE</sequence>
<dbReference type="InterPro" id="IPR050235">
    <property type="entry name" value="CK1_Ser-Thr_kinase"/>
</dbReference>
<name>A0A915I8E2_ROMCU</name>
<evidence type="ECO:0000259" key="1">
    <source>
        <dbReference type="PROSITE" id="PS50011"/>
    </source>
</evidence>
<dbReference type="Proteomes" id="UP000887565">
    <property type="component" value="Unplaced"/>
</dbReference>
<protein>
    <submittedName>
        <fullName evidence="3">Protein kinase domain-containing protein</fullName>
    </submittedName>
</protein>
<proteinExistence type="predicted"/>
<keyword evidence="2" id="KW-1185">Reference proteome</keyword>
<dbReference type="GO" id="GO:0005524">
    <property type="term" value="F:ATP binding"/>
    <property type="evidence" value="ECO:0007669"/>
    <property type="project" value="InterPro"/>
</dbReference>
<dbReference type="AlphaFoldDB" id="A0A915I8E2"/>
<evidence type="ECO:0000313" key="3">
    <source>
        <dbReference type="WBParaSite" id="nRc.2.0.1.t10023-RA"/>
    </source>
</evidence>
<organism evidence="2 3">
    <name type="scientific">Romanomermis culicivorax</name>
    <name type="common">Nematode worm</name>
    <dbReference type="NCBI Taxonomy" id="13658"/>
    <lineage>
        <taxon>Eukaryota</taxon>
        <taxon>Metazoa</taxon>
        <taxon>Ecdysozoa</taxon>
        <taxon>Nematoda</taxon>
        <taxon>Enoplea</taxon>
        <taxon>Dorylaimia</taxon>
        <taxon>Mermithida</taxon>
        <taxon>Mermithoidea</taxon>
        <taxon>Mermithidae</taxon>
        <taxon>Romanomermis</taxon>
    </lineage>
</organism>
<dbReference type="InterPro" id="IPR011009">
    <property type="entry name" value="Kinase-like_dom_sf"/>
</dbReference>
<evidence type="ECO:0000313" key="2">
    <source>
        <dbReference type="Proteomes" id="UP000887565"/>
    </source>
</evidence>
<accession>A0A915I8E2</accession>
<dbReference type="Gene3D" id="1.10.510.10">
    <property type="entry name" value="Transferase(Phosphotransferase) domain 1"/>
    <property type="match status" value="1"/>
</dbReference>
<dbReference type="GO" id="GO:0004672">
    <property type="term" value="F:protein kinase activity"/>
    <property type="evidence" value="ECO:0007669"/>
    <property type="project" value="InterPro"/>
</dbReference>
<dbReference type="InterPro" id="IPR000719">
    <property type="entry name" value="Prot_kinase_dom"/>
</dbReference>
<feature type="domain" description="Protein kinase" evidence="1">
    <location>
        <begin position="1"/>
        <end position="166"/>
    </location>
</feature>
<dbReference type="PROSITE" id="PS50011">
    <property type="entry name" value="PROTEIN_KINASE_DOM"/>
    <property type="match status" value="1"/>
</dbReference>
<dbReference type="PANTHER" id="PTHR11909">
    <property type="entry name" value="CASEIN KINASE-RELATED"/>
    <property type="match status" value="1"/>
</dbReference>
<dbReference type="SUPFAM" id="SSF56112">
    <property type="entry name" value="Protein kinase-like (PK-like)"/>
    <property type="match status" value="1"/>
</dbReference>